<sequence>GLQRQQQRDKTSTMMATTRAAGQTELFSMDMV</sequence>
<dbReference type="EMBL" id="CAJOBG010045779">
    <property type="protein sequence ID" value="CAF4446726.1"/>
    <property type="molecule type" value="Genomic_DNA"/>
</dbReference>
<accession>A0A820S161</accession>
<evidence type="ECO:0000313" key="3">
    <source>
        <dbReference type="Proteomes" id="UP000663866"/>
    </source>
</evidence>
<evidence type="ECO:0000256" key="1">
    <source>
        <dbReference type="SAM" id="MobiDB-lite"/>
    </source>
</evidence>
<reference evidence="2" key="1">
    <citation type="submission" date="2021-02" db="EMBL/GenBank/DDBJ databases">
        <authorList>
            <person name="Nowell W R."/>
        </authorList>
    </citation>
    <scope>NUCLEOTIDE SEQUENCE</scope>
</reference>
<dbReference type="Proteomes" id="UP000663866">
    <property type="component" value="Unassembled WGS sequence"/>
</dbReference>
<comment type="caution">
    <text evidence="2">The sequence shown here is derived from an EMBL/GenBank/DDBJ whole genome shotgun (WGS) entry which is preliminary data.</text>
</comment>
<feature type="region of interest" description="Disordered" evidence="1">
    <location>
        <begin position="1"/>
        <end position="32"/>
    </location>
</feature>
<evidence type="ECO:0000313" key="2">
    <source>
        <dbReference type="EMBL" id="CAF4446726.1"/>
    </source>
</evidence>
<proteinExistence type="predicted"/>
<gene>
    <name evidence="2" type="ORF">OVN521_LOCUS37626</name>
</gene>
<protein>
    <submittedName>
        <fullName evidence="2">Uncharacterized protein</fullName>
    </submittedName>
</protein>
<feature type="non-terminal residue" evidence="2">
    <location>
        <position position="1"/>
    </location>
</feature>
<dbReference type="AlphaFoldDB" id="A0A820S161"/>
<keyword evidence="3" id="KW-1185">Reference proteome</keyword>
<organism evidence="2 3">
    <name type="scientific">Rotaria magnacalcarata</name>
    <dbReference type="NCBI Taxonomy" id="392030"/>
    <lineage>
        <taxon>Eukaryota</taxon>
        <taxon>Metazoa</taxon>
        <taxon>Spiralia</taxon>
        <taxon>Gnathifera</taxon>
        <taxon>Rotifera</taxon>
        <taxon>Eurotatoria</taxon>
        <taxon>Bdelloidea</taxon>
        <taxon>Philodinida</taxon>
        <taxon>Philodinidae</taxon>
        <taxon>Rotaria</taxon>
    </lineage>
</organism>
<name>A0A820S161_9BILA</name>
<feature type="compositionally biased region" description="Basic and acidic residues" evidence="1">
    <location>
        <begin position="1"/>
        <end position="11"/>
    </location>
</feature>